<name>A1ZKR6_MICM2</name>
<organism evidence="1 2">
    <name type="scientific">Microscilla marina ATCC 23134</name>
    <dbReference type="NCBI Taxonomy" id="313606"/>
    <lineage>
        <taxon>Bacteria</taxon>
        <taxon>Pseudomonadati</taxon>
        <taxon>Bacteroidota</taxon>
        <taxon>Cytophagia</taxon>
        <taxon>Cytophagales</taxon>
        <taxon>Microscillaceae</taxon>
        <taxon>Microscilla</taxon>
    </lineage>
</organism>
<dbReference type="RefSeq" id="WP_002696996.1">
    <property type="nucleotide sequence ID" value="NZ_AAWS01000013.1"/>
</dbReference>
<protein>
    <recommendedName>
        <fullName evidence="3">Outer membrane protein beta-barrel domain-containing protein</fullName>
    </recommendedName>
</protein>
<dbReference type="Proteomes" id="UP000004095">
    <property type="component" value="Unassembled WGS sequence"/>
</dbReference>
<evidence type="ECO:0000313" key="2">
    <source>
        <dbReference type="Proteomes" id="UP000004095"/>
    </source>
</evidence>
<dbReference type="EMBL" id="AAWS01000013">
    <property type="protein sequence ID" value="EAY28882.1"/>
    <property type="molecule type" value="Genomic_DNA"/>
</dbReference>
<gene>
    <name evidence="1" type="ORF">M23134_00035</name>
</gene>
<evidence type="ECO:0008006" key="3">
    <source>
        <dbReference type="Google" id="ProtNLM"/>
    </source>
</evidence>
<dbReference type="AlphaFoldDB" id="A1ZKR6"/>
<reference evidence="1 2" key="1">
    <citation type="submission" date="2007-01" db="EMBL/GenBank/DDBJ databases">
        <authorList>
            <person name="Haygood M."/>
            <person name="Podell S."/>
            <person name="Anderson C."/>
            <person name="Hopkinson B."/>
            <person name="Roe K."/>
            <person name="Barbeau K."/>
            <person name="Gaasterland T."/>
            <person name="Ferriera S."/>
            <person name="Johnson J."/>
            <person name="Kravitz S."/>
            <person name="Beeson K."/>
            <person name="Sutton G."/>
            <person name="Rogers Y.-H."/>
            <person name="Friedman R."/>
            <person name="Frazier M."/>
            <person name="Venter J.C."/>
        </authorList>
    </citation>
    <scope>NUCLEOTIDE SEQUENCE [LARGE SCALE GENOMIC DNA]</scope>
    <source>
        <strain evidence="1 2">ATCC 23134</strain>
    </source>
</reference>
<comment type="caution">
    <text evidence="1">The sequence shown here is derived from an EMBL/GenBank/DDBJ whole genome shotgun (WGS) entry which is preliminary data.</text>
</comment>
<sequence length="325" mass="37636">MNLFYKAFLFALFFIGILSVDVQSQNYWAIGGQVNAVNYFGDLNPWTQYAGADPKFTRPSFMIHVSRKFGRRIHVRANLGWARLRGDDFISAAVFKPEHRPRYARNLHFRNDITEFSVIGMFDIFPSSRRTVIRSKSPRARGRMIRERRRWTPYIFAGIGLIRHNPKGKTPDTLNFGNEWVALQPLGTEGQQSGQPGYESPYKLIQPVFPVGIGFRWKINQRIDIAAEIGLRITLTDYLDDVSGKYPVAAELQSDLARAMSNRTLEVRSAVTGKERAFILAASDREIRGNPQEKDTYLVTGFHIYYILGNFFRRPRFDRDRRRRF</sequence>
<keyword evidence="2" id="KW-1185">Reference proteome</keyword>
<dbReference type="eggNOG" id="COG3637">
    <property type="taxonomic scope" value="Bacteria"/>
</dbReference>
<accession>A1ZKR6</accession>
<evidence type="ECO:0000313" key="1">
    <source>
        <dbReference type="EMBL" id="EAY28882.1"/>
    </source>
</evidence>
<proteinExistence type="predicted"/>